<feature type="domain" description="Thioredoxin" evidence="11">
    <location>
        <begin position="8"/>
        <end position="128"/>
    </location>
</feature>
<evidence type="ECO:0000256" key="8">
    <source>
        <dbReference type="ARBA" id="ARBA00023284"/>
    </source>
</evidence>
<feature type="domain" description="Thioredoxin" evidence="11">
    <location>
        <begin position="130"/>
        <end position="249"/>
    </location>
</feature>
<evidence type="ECO:0000256" key="3">
    <source>
        <dbReference type="ARBA" id="ARBA00012723"/>
    </source>
</evidence>
<evidence type="ECO:0000256" key="6">
    <source>
        <dbReference type="ARBA" id="ARBA00023157"/>
    </source>
</evidence>
<organism evidence="12 13">
    <name type="scientific">Filobasidium floriforme</name>
    <dbReference type="NCBI Taxonomy" id="5210"/>
    <lineage>
        <taxon>Eukaryota</taxon>
        <taxon>Fungi</taxon>
        <taxon>Dikarya</taxon>
        <taxon>Basidiomycota</taxon>
        <taxon>Agaricomycotina</taxon>
        <taxon>Tremellomycetes</taxon>
        <taxon>Filobasidiales</taxon>
        <taxon>Filobasidiaceae</taxon>
        <taxon>Filobasidium</taxon>
    </lineage>
</organism>
<dbReference type="Pfam" id="PF00085">
    <property type="entry name" value="Thioredoxin"/>
    <property type="match status" value="2"/>
</dbReference>
<evidence type="ECO:0000256" key="7">
    <source>
        <dbReference type="ARBA" id="ARBA00023235"/>
    </source>
</evidence>
<dbReference type="InterPro" id="IPR013766">
    <property type="entry name" value="Thioredoxin_domain"/>
</dbReference>
<keyword evidence="8" id="KW-0676">Redox-active center</keyword>
<accession>A0A8K0JGQ4</accession>
<dbReference type="InterPro" id="IPR036249">
    <property type="entry name" value="Thioredoxin-like_sf"/>
</dbReference>
<dbReference type="PRINTS" id="PR00421">
    <property type="entry name" value="THIOREDOXIN"/>
</dbReference>
<evidence type="ECO:0000313" key="12">
    <source>
        <dbReference type="EMBL" id="KAG7528350.1"/>
    </source>
</evidence>
<evidence type="ECO:0000256" key="4">
    <source>
        <dbReference type="ARBA" id="ARBA00022729"/>
    </source>
</evidence>
<dbReference type="PANTHER" id="PTHR45672:SF11">
    <property type="entry name" value="PROTEIN DISULFIDE-ISOMERASE C17H9.14C"/>
    <property type="match status" value="1"/>
</dbReference>
<dbReference type="GO" id="GO:0003756">
    <property type="term" value="F:protein disulfide isomerase activity"/>
    <property type="evidence" value="ECO:0007669"/>
    <property type="project" value="UniProtKB-EC"/>
</dbReference>
<keyword evidence="13" id="KW-1185">Reference proteome</keyword>
<dbReference type="Proteomes" id="UP000812966">
    <property type="component" value="Unassembled WGS sequence"/>
</dbReference>
<dbReference type="SUPFAM" id="SSF47933">
    <property type="entry name" value="ERP29 C domain-like"/>
    <property type="match status" value="1"/>
</dbReference>
<evidence type="ECO:0000259" key="11">
    <source>
        <dbReference type="PROSITE" id="PS51352"/>
    </source>
</evidence>
<dbReference type="PROSITE" id="PS51352">
    <property type="entry name" value="THIOREDOXIN_2"/>
    <property type="match status" value="2"/>
</dbReference>
<comment type="catalytic activity">
    <reaction evidence="1">
        <text>Catalyzes the rearrangement of -S-S- bonds in proteins.</text>
        <dbReference type="EC" id="5.3.4.1"/>
    </reaction>
</comment>
<dbReference type="GO" id="GO:0005783">
    <property type="term" value="C:endoplasmic reticulum"/>
    <property type="evidence" value="ECO:0007669"/>
    <property type="project" value="InterPro"/>
</dbReference>
<dbReference type="InterPro" id="IPR017937">
    <property type="entry name" value="Thioredoxin_CS"/>
</dbReference>
<dbReference type="Gene3D" id="1.20.1150.12">
    <property type="entry name" value="Endoplasmic reticulum resident protein 29, C-terminal domain"/>
    <property type="match status" value="1"/>
</dbReference>
<dbReference type="SUPFAM" id="SSF52833">
    <property type="entry name" value="Thioredoxin-like"/>
    <property type="match status" value="2"/>
</dbReference>
<dbReference type="Pfam" id="PF07749">
    <property type="entry name" value="ERp29"/>
    <property type="match status" value="1"/>
</dbReference>
<keyword evidence="4 10" id="KW-0732">Signal</keyword>
<proteinExistence type="inferred from homology"/>
<reference evidence="12" key="1">
    <citation type="submission" date="2020-04" db="EMBL/GenBank/DDBJ databases">
        <title>Analysis of mating type loci in Filobasidium floriforme.</title>
        <authorList>
            <person name="Nowrousian M."/>
        </authorList>
    </citation>
    <scope>NUCLEOTIDE SEQUENCE</scope>
    <source>
        <strain evidence="12">CBS 6242</strain>
    </source>
</reference>
<evidence type="ECO:0000256" key="2">
    <source>
        <dbReference type="ARBA" id="ARBA00006347"/>
    </source>
</evidence>
<protein>
    <recommendedName>
        <fullName evidence="3">protein disulfide-isomerase</fullName>
        <ecNumber evidence="3">5.3.4.1</ecNumber>
    </recommendedName>
</protein>
<sequence length="416" mass="44693">MRLPSILLPLVTLAFSVTASKVVDLDGDNFDKLVGAGKPALVEFFAPWLLSCRNLAPVYEQLADAFPTGKVLIAKTDADGAGKSLGKRFGVKGYPTLKWFGPDGGEPVDYEGGRDLDSLAKFVTEKSGVKSSIKPPPPPAALEVDNKNYHQLISSGKDVLIAFTAPWCGHCKSLKPVYEKVATAFKNEKNVVVAQMNADADENKEIASEVGVQGFPTIKFFPKDGSGPVNYASARSEEAFVEFLNEKAGTHRAVGGRLLPTAGKVLALDQLASKFFSAASSSDRSSILEQAQAYVAKLTGSAKTGAEDVVKRANGSEGEYYIKAMQRVVEKGEDWLSKETTRIGKLLQSPSLAPEKLDELQRKNNILSAFVHRKFDEAADALSDASLDDVEEAVRHATASVKVAAGQATDRVKQEL</sequence>
<evidence type="ECO:0000256" key="10">
    <source>
        <dbReference type="SAM" id="SignalP"/>
    </source>
</evidence>
<dbReference type="PROSITE" id="PS00194">
    <property type="entry name" value="THIOREDOXIN_1"/>
    <property type="match status" value="1"/>
</dbReference>
<name>A0A8K0JGQ4_9TREE</name>
<dbReference type="EMBL" id="JABELV010000189">
    <property type="protein sequence ID" value="KAG7528350.1"/>
    <property type="molecule type" value="Genomic_DNA"/>
</dbReference>
<dbReference type="InterPro" id="IPR005788">
    <property type="entry name" value="PDI_thioredoxin-like_dom"/>
</dbReference>
<keyword evidence="5" id="KW-0677">Repeat</keyword>
<evidence type="ECO:0000256" key="9">
    <source>
        <dbReference type="RuleBase" id="RU004208"/>
    </source>
</evidence>
<evidence type="ECO:0000313" key="13">
    <source>
        <dbReference type="Proteomes" id="UP000812966"/>
    </source>
</evidence>
<dbReference type="InterPro" id="IPR051063">
    <property type="entry name" value="PDI"/>
</dbReference>
<feature type="signal peptide" evidence="10">
    <location>
        <begin position="1"/>
        <end position="19"/>
    </location>
</feature>
<gene>
    <name evidence="12" type="ORF">FFLO_06227</name>
</gene>
<comment type="similarity">
    <text evidence="2 9">Belongs to the protein disulfide isomerase family.</text>
</comment>
<feature type="chain" id="PRO_5035424919" description="protein disulfide-isomerase" evidence="10">
    <location>
        <begin position="20"/>
        <end position="416"/>
    </location>
</feature>
<evidence type="ECO:0000256" key="5">
    <source>
        <dbReference type="ARBA" id="ARBA00022737"/>
    </source>
</evidence>
<dbReference type="GO" id="GO:0006457">
    <property type="term" value="P:protein folding"/>
    <property type="evidence" value="ECO:0007669"/>
    <property type="project" value="TreeGrafter"/>
</dbReference>
<dbReference type="Gene3D" id="3.40.30.10">
    <property type="entry name" value="Glutaredoxin"/>
    <property type="match status" value="2"/>
</dbReference>
<keyword evidence="6" id="KW-1015">Disulfide bond</keyword>
<keyword evidence="7" id="KW-0413">Isomerase</keyword>
<dbReference type="PANTHER" id="PTHR45672">
    <property type="entry name" value="PROTEIN DISULFIDE-ISOMERASE C17H9.14C-RELATED"/>
    <property type="match status" value="1"/>
</dbReference>
<dbReference type="InterPro" id="IPR011679">
    <property type="entry name" value="ERp29_C"/>
</dbReference>
<comment type="caution">
    <text evidence="12">The sequence shown here is derived from an EMBL/GenBank/DDBJ whole genome shotgun (WGS) entry which is preliminary data.</text>
</comment>
<evidence type="ECO:0000256" key="1">
    <source>
        <dbReference type="ARBA" id="ARBA00001182"/>
    </source>
</evidence>
<dbReference type="AlphaFoldDB" id="A0A8K0JGQ4"/>
<dbReference type="EC" id="5.3.4.1" evidence="3"/>
<dbReference type="NCBIfam" id="TIGR01126">
    <property type="entry name" value="pdi_dom"/>
    <property type="match status" value="1"/>
</dbReference>
<dbReference type="InterPro" id="IPR036356">
    <property type="entry name" value="ERp29_C_sf"/>
</dbReference>
<dbReference type="CDD" id="cd02998">
    <property type="entry name" value="PDI_a_ERp38"/>
    <property type="match status" value="2"/>
</dbReference>
<dbReference type="CDD" id="cd00238">
    <property type="entry name" value="ERp29c"/>
    <property type="match status" value="1"/>
</dbReference>